<evidence type="ECO:0008006" key="3">
    <source>
        <dbReference type="Google" id="ProtNLM"/>
    </source>
</evidence>
<accession>A0ABU4G7B7</accession>
<gene>
    <name evidence="1" type="ORF">QT711_03360</name>
</gene>
<dbReference type="EMBL" id="JAUBDI010000002">
    <property type="protein sequence ID" value="MDW0112208.1"/>
    <property type="molecule type" value="Genomic_DNA"/>
</dbReference>
<dbReference type="RefSeq" id="WP_317942101.1">
    <property type="nucleotide sequence ID" value="NZ_JAUBDI010000002.1"/>
</dbReference>
<organism evidence="1 2">
    <name type="scientific">Sporosarcina saromensis</name>
    <dbReference type="NCBI Taxonomy" id="359365"/>
    <lineage>
        <taxon>Bacteria</taxon>
        <taxon>Bacillati</taxon>
        <taxon>Bacillota</taxon>
        <taxon>Bacilli</taxon>
        <taxon>Bacillales</taxon>
        <taxon>Caryophanaceae</taxon>
        <taxon>Sporosarcina</taxon>
    </lineage>
</organism>
<proteinExistence type="predicted"/>
<evidence type="ECO:0000313" key="2">
    <source>
        <dbReference type="Proteomes" id="UP001282284"/>
    </source>
</evidence>
<reference evidence="1 2" key="1">
    <citation type="submission" date="2023-06" db="EMBL/GenBank/DDBJ databases">
        <title>Sporosarcina sp. nov., isolated from Korean traditional fermented seafood 'Jeotgal'.</title>
        <authorList>
            <person name="Yang A.I."/>
            <person name="Shin N.-R."/>
        </authorList>
    </citation>
    <scope>NUCLEOTIDE SEQUENCE [LARGE SCALE GENOMIC DNA]</scope>
    <source>
        <strain evidence="1 2">KCTC13119</strain>
    </source>
</reference>
<protein>
    <recommendedName>
        <fullName evidence="3">Minor capsid protein</fullName>
    </recommendedName>
</protein>
<dbReference type="Proteomes" id="UP001282284">
    <property type="component" value="Unassembled WGS sequence"/>
</dbReference>
<sequence>MNESAKVYMRKVKNLIVEGLEGNFPDIPLYEDEVPEEKTAEYDNGTPYRLMVMKMGPVGKQENATVLSQEFTVDLYLENSPDVDETTLDVIVTVKGVPNVIFDNSTKFRARHANANRFVDVVSMNFTRRFKVECKI</sequence>
<comment type="caution">
    <text evidence="1">The sequence shown here is derived from an EMBL/GenBank/DDBJ whole genome shotgun (WGS) entry which is preliminary data.</text>
</comment>
<name>A0ABU4G7B7_9BACL</name>
<keyword evidence="2" id="KW-1185">Reference proteome</keyword>
<evidence type="ECO:0000313" key="1">
    <source>
        <dbReference type="EMBL" id="MDW0112208.1"/>
    </source>
</evidence>